<evidence type="ECO:0000256" key="6">
    <source>
        <dbReference type="ARBA" id="ARBA00037847"/>
    </source>
</evidence>
<evidence type="ECO:0000256" key="5">
    <source>
        <dbReference type="ARBA" id="ARBA00023242"/>
    </source>
</evidence>
<evidence type="ECO:0000313" key="8">
    <source>
        <dbReference type="Proteomes" id="UP000708208"/>
    </source>
</evidence>
<keyword evidence="2" id="KW-0812">Transmembrane</keyword>
<dbReference type="EMBL" id="CAJVCH010396586">
    <property type="protein sequence ID" value="CAG7817541.1"/>
    <property type="molecule type" value="Genomic_DNA"/>
</dbReference>
<protein>
    <recommendedName>
        <fullName evidence="9">Transmembrane protein 53</fullName>
    </recommendedName>
</protein>
<organism evidence="7 8">
    <name type="scientific">Allacma fusca</name>
    <dbReference type="NCBI Taxonomy" id="39272"/>
    <lineage>
        <taxon>Eukaryota</taxon>
        <taxon>Metazoa</taxon>
        <taxon>Ecdysozoa</taxon>
        <taxon>Arthropoda</taxon>
        <taxon>Hexapoda</taxon>
        <taxon>Collembola</taxon>
        <taxon>Symphypleona</taxon>
        <taxon>Sminthuridae</taxon>
        <taxon>Allacma</taxon>
    </lineage>
</organism>
<comment type="caution">
    <text evidence="7">The sequence shown here is derived from an EMBL/GenBank/DDBJ whole genome shotgun (WGS) entry which is preliminary data.</text>
</comment>
<keyword evidence="5" id="KW-0539">Nucleus</keyword>
<dbReference type="PANTHER" id="PTHR12265">
    <property type="entry name" value="TRANSMEMBRANE PROTEIN 53"/>
    <property type="match status" value="1"/>
</dbReference>
<reference evidence="7" key="1">
    <citation type="submission" date="2021-06" db="EMBL/GenBank/DDBJ databases">
        <authorList>
            <person name="Hodson N. C."/>
            <person name="Mongue J. A."/>
            <person name="Jaron S. K."/>
        </authorList>
    </citation>
    <scope>NUCLEOTIDE SEQUENCE</scope>
</reference>
<dbReference type="Pfam" id="PF05705">
    <property type="entry name" value="DUF829"/>
    <property type="match status" value="1"/>
</dbReference>
<name>A0A8J2P7G3_9HEXA</name>
<evidence type="ECO:0000256" key="1">
    <source>
        <dbReference type="ARBA" id="ARBA00004126"/>
    </source>
</evidence>
<sequence>MHGDLGLSFSVEYPMLEGWKQNQITILEDFENQNTVTAAGDKKTLVVLLGWSGAREKQLAKYSEIYLKRGYIIVRCIIPAKVTYSDVEKLPLLANEIVGGLREHNLIWHPIFFHVFSNGGALLFSYIIREIGLQKNPADFDIRGTIFDSGPCAPTCTSAYRAIKITCSSYTL</sequence>
<evidence type="ECO:0000256" key="2">
    <source>
        <dbReference type="ARBA" id="ARBA00022692"/>
    </source>
</evidence>
<keyword evidence="4" id="KW-0472">Membrane</keyword>
<dbReference type="GO" id="GO:0031965">
    <property type="term" value="C:nuclear membrane"/>
    <property type="evidence" value="ECO:0007669"/>
    <property type="project" value="UniProtKB-SubCell"/>
</dbReference>
<dbReference type="AlphaFoldDB" id="A0A8J2P7G3"/>
<dbReference type="OrthoDB" id="77878at2759"/>
<evidence type="ECO:0000256" key="4">
    <source>
        <dbReference type="ARBA" id="ARBA00023136"/>
    </source>
</evidence>
<proteinExistence type="predicted"/>
<evidence type="ECO:0000256" key="3">
    <source>
        <dbReference type="ARBA" id="ARBA00022989"/>
    </source>
</evidence>
<comment type="subcellular location">
    <subcellularLocation>
        <location evidence="6">Endomembrane system</location>
        <topology evidence="6">Single-pass membrane protein</topology>
    </subcellularLocation>
    <subcellularLocation>
        <location evidence="1">Nucleus membrane</location>
    </subcellularLocation>
</comment>
<keyword evidence="8" id="KW-1185">Reference proteome</keyword>
<dbReference type="InterPro" id="IPR008547">
    <property type="entry name" value="DUF829_TMEM53"/>
</dbReference>
<gene>
    <name evidence="7" type="ORF">AFUS01_LOCUS28100</name>
</gene>
<evidence type="ECO:0008006" key="9">
    <source>
        <dbReference type="Google" id="ProtNLM"/>
    </source>
</evidence>
<dbReference type="Proteomes" id="UP000708208">
    <property type="component" value="Unassembled WGS sequence"/>
</dbReference>
<evidence type="ECO:0000313" key="7">
    <source>
        <dbReference type="EMBL" id="CAG7817541.1"/>
    </source>
</evidence>
<keyword evidence="3" id="KW-1133">Transmembrane helix</keyword>
<dbReference type="PANTHER" id="PTHR12265:SF30">
    <property type="entry name" value="TRANSMEMBRANE PROTEIN 53"/>
    <property type="match status" value="1"/>
</dbReference>
<accession>A0A8J2P7G3</accession>